<protein>
    <submittedName>
        <fullName evidence="3">SAVED domain-containing protein</fullName>
    </submittedName>
</protein>
<keyword evidence="4" id="KW-1185">Reference proteome</keyword>
<gene>
    <name evidence="3" type="ORF">IBL26_09595</name>
</gene>
<evidence type="ECO:0000313" key="3">
    <source>
        <dbReference type="EMBL" id="MBC9207085.1"/>
    </source>
</evidence>
<accession>A0ABR7RLS5</accession>
<keyword evidence="1" id="KW-1133">Transmembrane helix</keyword>
<organism evidence="3 4">
    <name type="scientific">Teichococcus aerophilus</name>
    <dbReference type="NCBI Taxonomy" id="1224513"/>
    <lineage>
        <taxon>Bacteria</taxon>
        <taxon>Pseudomonadati</taxon>
        <taxon>Pseudomonadota</taxon>
        <taxon>Alphaproteobacteria</taxon>
        <taxon>Acetobacterales</taxon>
        <taxon>Roseomonadaceae</taxon>
        <taxon>Roseomonas</taxon>
    </lineage>
</organism>
<feature type="domain" description="SMODS-associated and fused to various effectors" evidence="2">
    <location>
        <begin position="150"/>
        <end position="344"/>
    </location>
</feature>
<feature type="transmembrane region" description="Helical" evidence="1">
    <location>
        <begin position="57"/>
        <end position="78"/>
    </location>
</feature>
<keyword evidence="1" id="KW-0472">Membrane</keyword>
<dbReference type="Pfam" id="PF18145">
    <property type="entry name" value="SAVED"/>
    <property type="match status" value="1"/>
</dbReference>
<keyword evidence="1" id="KW-0812">Transmembrane</keyword>
<evidence type="ECO:0000256" key="1">
    <source>
        <dbReference type="SAM" id="Phobius"/>
    </source>
</evidence>
<dbReference type="InterPro" id="IPR040836">
    <property type="entry name" value="SAVED"/>
</dbReference>
<evidence type="ECO:0000313" key="4">
    <source>
        <dbReference type="Proteomes" id="UP000626026"/>
    </source>
</evidence>
<reference evidence="3 4" key="1">
    <citation type="journal article" date="2013" name="Int. J. Syst. Evol. Microbiol.">
        <title>Roseomonas aerophila sp. nov., isolated from air.</title>
        <authorList>
            <person name="Kim S.J."/>
            <person name="Weon H.Y."/>
            <person name="Ahn J.H."/>
            <person name="Hong S.B."/>
            <person name="Seok S.J."/>
            <person name="Whang K.S."/>
            <person name="Kwon S.W."/>
        </authorList>
    </citation>
    <scope>NUCLEOTIDE SEQUENCE [LARGE SCALE GENOMIC DNA]</scope>
    <source>
        <strain evidence="3 4">NBRC 108923</strain>
    </source>
</reference>
<dbReference type="NCBIfam" id="NF033611">
    <property type="entry name" value="SAVED"/>
    <property type="match status" value="1"/>
</dbReference>
<dbReference type="EMBL" id="JACTVA010000013">
    <property type="protein sequence ID" value="MBC9207085.1"/>
    <property type="molecule type" value="Genomic_DNA"/>
</dbReference>
<proteinExistence type="predicted"/>
<dbReference type="RefSeq" id="WP_187784254.1">
    <property type="nucleotide sequence ID" value="NZ_JACTVA010000013.1"/>
</dbReference>
<evidence type="ECO:0000259" key="2">
    <source>
        <dbReference type="Pfam" id="PF18145"/>
    </source>
</evidence>
<dbReference type="Proteomes" id="UP000626026">
    <property type="component" value="Unassembled WGS sequence"/>
</dbReference>
<sequence>MPWFRKHTEEAPTGSRTLTLTGVTLVAAGLALMSPGFKDALLSAVNKAFDLGLSLDAPWWTGVPLVAAGVWLLVPLFVRQLRDARRPDEPARAFLALRHVSLDLSLPPKLEEVSIPGWLGRRYLRHADCDQTRCLSLGATKLTRALSIQEDAFNEITVQRRNDDRLAVGYYGVAHVPLQILAGHTATTAVRAALFELDRPNSTWRELAQGKGSNLGVRMQPSPSAEPPVSAVIRVAVSYGIPLADVSEVVSGPFDEFLITVAEPKRDIITHYGQVEAIADAFRDALDSALGRVPKGGIIHVFAAVPMCVGFSLGRMITKTLHPEVVAYNYSAQSTPRYAWGIRINVNDLGRRQVVRPQQAGIPELDDEAAE</sequence>
<name>A0ABR7RLS5_9PROT</name>
<comment type="caution">
    <text evidence="3">The sequence shown here is derived from an EMBL/GenBank/DDBJ whole genome shotgun (WGS) entry which is preliminary data.</text>
</comment>